<evidence type="ECO:0000256" key="3">
    <source>
        <dbReference type="ARBA" id="ARBA00022525"/>
    </source>
</evidence>
<dbReference type="OrthoDB" id="5415592at2759"/>
<dbReference type="Proteomes" id="UP000076837">
    <property type="component" value="Unassembled WGS sequence"/>
</dbReference>
<protein>
    <recommendedName>
        <fullName evidence="6">Cell wall mannoprotein PIR1-like C-terminal domain-containing protein</fullName>
    </recommendedName>
</protein>
<evidence type="ECO:0000256" key="2">
    <source>
        <dbReference type="ARBA" id="ARBA00022512"/>
    </source>
</evidence>
<reference evidence="7 8" key="1">
    <citation type="journal article" date="2016" name="Sci. Rep.">
        <title>Draft genome sequencing and secretome analysis of fungal phytopathogen Ascochyta rabiei provides insight into the necrotrophic effector repertoire.</title>
        <authorList>
            <person name="Verma S."/>
            <person name="Gazara R.K."/>
            <person name="Nizam S."/>
            <person name="Parween S."/>
            <person name="Chattopadhyay D."/>
            <person name="Verma P.K."/>
        </authorList>
    </citation>
    <scope>NUCLEOTIDE SEQUENCE [LARGE SCALE GENOMIC DNA]</scope>
    <source>
        <strain evidence="7 8">ArDII</strain>
    </source>
</reference>
<dbReference type="EMBL" id="JYNV01000103">
    <property type="protein sequence ID" value="KZM26522.1"/>
    <property type="molecule type" value="Genomic_DNA"/>
</dbReference>
<dbReference type="GO" id="GO:0009277">
    <property type="term" value="C:fungal-type cell wall"/>
    <property type="evidence" value="ECO:0007669"/>
    <property type="project" value="TreeGrafter"/>
</dbReference>
<organism evidence="7 8">
    <name type="scientific">Didymella rabiei</name>
    <name type="common">Chickpea ascochyta blight fungus</name>
    <name type="synonym">Mycosphaerella rabiei</name>
    <dbReference type="NCBI Taxonomy" id="5454"/>
    <lineage>
        <taxon>Eukaryota</taxon>
        <taxon>Fungi</taxon>
        <taxon>Dikarya</taxon>
        <taxon>Ascomycota</taxon>
        <taxon>Pezizomycotina</taxon>
        <taxon>Dothideomycetes</taxon>
        <taxon>Pleosporomycetidae</taxon>
        <taxon>Pleosporales</taxon>
        <taxon>Pleosporineae</taxon>
        <taxon>Didymellaceae</taxon>
        <taxon>Ascochyta</taxon>
    </lineage>
</organism>
<feature type="domain" description="Cell wall mannoprotein PIR1-like C-terminal" evidence="6">
    <location>
        <begin position="75"/>
        <end position="148"/>
    </location>
</feature>
<proteinExistence type="inferred from homology"/>
<name>A0A163JQR0_DIDRA</name>
<keyword evidence="4" id="KW-0732">Signal</keyword>
<dbReference type="AlphaFoldDB" id="A0A163JQR0"/>
<dbReference type="GO" id="GO:0005199">
    <property type="term" value="F:structural constituent of cell wall"/>
    <property type="evidence" value="ECO:0007669"/>
    <property type="project" value="TreeGrafter"/>
</dbReference>
<evidence type="ECO:0000256" key="4">
    <source>
        <dbReference type="ARBA" id="ARBA00022729"/>
    </source>
</evidence>
<comment type="similarity">
    <text evidence="5">Belongs to the PIR protein family.</text>
</comment>
<comment type="caution">
    <text evidence="7">The sequence shown here is derived from an EMBL/GenBank/DDBJ whole genome shotgun (WGS) entry which is preliminary data.</text>
</comment>
<evidence type="ECO:0000313" key="7">
    <source>
        <dbReference type="EMBL" id="KZM26522.1"/>
    </source>
</evidence>
<dbReference type="PANTHER" id="PTHR47254">
    <property type="entry name" value="CELL WALL MANNOPROTEIN CIS3-RELATED"/>
    <property type="match status" value="1"/>
</dbReference>
<evidence type="ECO:0000259" key="6">
    <source>
        <dbReference type="Pfam" id="PF22799"/>
    </source>
</evidence>
<keyword evidence="3" id="KW-0964">Secreted</keyword>
<dbReference type="Pfam" id="PF22799">
    <property type="entry name" value="PIR1-like_C"/>
    <property type="match status" value="1"/>
</dbReference>
<evidence type="ECO:0000256" key="5">
    <source>
        <dbReference type="ARBA" id="ARBA00038219"/>
    </source>
</evidence>
<dbReference type="InterPro" id="IPR051153">
    <property type="entry name" value="Yeast_CWMannoprotein_PIR"/>
</dbReference>
<accession>A0A163JQR0</accession>
<evidence type="ECO:0000256" key="1">
    <source>
        <dbReference type="ARBA" id="ARBA00004191"/>
    </source>
</evidence>
<keyword evidence="8" id="KW-1185">Reference proteome</keyword>
<keyword evidence="2" id="KW-0134">Cell wall</keyword>
<comment type="subcellular location">
    <subcellularLocation>
        <location evidence="1">Secreted</location>
        <location evidence="1">Cell wall</location>
    </subcellularLocation>
</comment>
<sequence length="284" mass="28344">MRASSFLAPLFFAASSLAQAVEEGIEPSSPAPTGCKTTVKGNFTIGVENFFSARSKRETAQEAADGLLFCTLENGILRDQYSRTGSVVANRQFQFDGPPQAGAIYTGGFSVCQNNSLAIGGSARWFRCMSGEFGNLYDESIGDQCTEIRIIADFVNDPSPSSSLVLPASTTLSLIPTGGAGVTLVSSVTASSVASSSVAKSTPSSGSSGSASSPSATSTPSRSAISSASSSASESASGTSASSSASSAAAAPPASAGRAATSSPMTRAVLLGAILAVFGAAIIL</sequence>
<dbReference type="InterPro" id="IPR054508">
    <property type="entry name" value="PIR1-like_C"/>
</dbReference>
<dbReference type="PANTHER" id="PTHR47254:SF1">
    <property type="entry name" value="CELL WALL MANNOPROTEIN CIS3-RELATED"/>
    <property type="match status" value="1"/>
</dbReference>
<dbReference type="GO" id="GO:0031505">
    <property type="term" value="P:fungal-type cell wall organization"/>
    <property type="evidence" value="ECO:0007669"/>
    <property type="project" value="TreeGrafter"/>
</dbReference>
<gene>
    <name evidence="7" type="ORF">ST47_g2309</name>
</gene>
<evidence type="ECO:0000313" key="8">
    <source>
        <dbReference type="Proteomes" id="UP000076837"/>
    </source>
</evidence>